<evidence type="ECO:0000256" key="2">
    <source>
        <dbReference type="ARBA" id="ARBA00004496"/>
    </source>
</evidence>
<comment type="pathway">
    <text evidence="3">tRNA modification; 5-methoxycarbonylmethyl-2-thiouridine-tRNA biosynthesis.</text>
</comment>
<name>K8EXJ0_9CHLO</name>
<dbReference type="Pfam" id="PF05625">
    <property type="entry name" value="PAXNEB"/>
    <property type="match status" value="1"/>
</dbReference>
<evidence type="ECO:0000256" key="3">
    <source>
        <dbReference type="ARBA" id="ARBA00005043"/>
    </source>
</evidence>
<evidence type="ECO:0000313" key="10">
    <source>
        <dbReference type="EMBL" id="CCO17195.1"/>
    </source>
</evidence>
<feature type="region of interest" description="Disordered" evidence="9">
    <location>
        <begin position="1"/>
        <end position="85"/>
    </location>
</feature>
<dbReference type="PANTHER" id="PTHR12896:SF1">
    <property type="entry name" value="ELONGATOR COMPLEX PROTEIN 4"/>
    <property type="match status" value="1"/>
</dbReference>
<dbReference type="GO" id="GO:0002098">
    <property type="term" value="P:tRNA wobble uridine modification"/>
    <property type="evidence" value="ECO:0007669"/>
    <property type="project" value="InterPro"/>
</dbReference>
<dbReference type="InterPro" id="IPR008728">
    <property type="entry name" value="Elongator_complex_protein_4"/>
</dbReference>
<evidence type="ECO:0000256" key="6">
    <source>
        <dbReference type="ARBA" id="ARBA00022490"/>
    </source>
</evidence>
<dbReference type="GeneID" id="19015291"/>
<dbReference type="PANTHER" id="PTHR12896">
    <property type="entry name" value="PAX6 NEIGHBOR PROTEIN PAXNEB"/>
    <property type="match status" value="1"/>
</dbReference>
<accession>K8EXJ0</accession>
<dbReference type="Gene3D" id="3.40.50.300">
    <property type="entry name" value="P-loop containing nucleotide triphosphate hydrolases"/>
    <property type="match status" value="1"/>
</dbReference>
<dbReference type="GO" id="GO:0008023">
    <property type="term" value="C:transcription elongation factor complex"/>
    <property type="evidence" value="ECO:0007669"/>
    <property type="project" value="TreeGrafter"/>
</dbReference>
<evidence type="ECO:0000256" key="8">
    <source>
        <dbReference type="ARBA" id="ARBA00023242"/>
    </source>
</evidence>
<feature type="compositionally biased region" description="Gly residues" evidence="9">
    <location>
        <begin position="484"/>
        <end position="498"/>
    </location>
</feature>
<organism evidence="10 11">
    <name type="scientific">Bathycoccus prasinos</name>
    <dbReference type="NCBI Taxonomy" id="41875"/>
    <lineage>
        <taxon>Eukaryota</taxon>
        <taxon>Viridiplantae</taxon>
        <taxon>Chlorophyta</taxon>
        <taxon>Mamiellophyceae</taxon>
        <taxon>Mamiellales</taxon>
        <taxon>Bathycoccaceae</taxon>
        <taxon>Bathycoccus</taxon>
    </lineage>
</organism>
<evidence type="ECO:0000256" key="4">
    <source>
        <dbReference type="ARBA" id="ARBA00007573"/>
    </source>
</evidence>
<evidence type="ECO:0000256" key="5">
    <source>
        <dbReference type="ARBA" id="ARBA00020265"/>
    </source>
</evidence>
<feature type="compositionally biased region" description="Basic and acidic residues" evidence="9">
    <location>
        <begin position="192"/>
        <end position="203"/>
    </location>
</feature>
<protein>
    <recommendedName>
        <fullName evidence="5">Elongator complex protein 4</fullName>
    </recommendedName>
</protein>
<dbReference type="EMBL" id="FO082273">
    <property type="protein sequence ID" value="CCO17195.1"/>
    <property type="molecule type" value="Genomic_DNA"/>
</dbReference>
<keyword evidence="11" id="KW-1185">Reference proteome</keyword>
<feature type="region of interest" description="Disordered" evidence="9">
    <location>
        <begin position="162"/>
        <end position="225"/>
    </location>
</feature>
<keyword evidence="7" id="KW-0819">tRNA processing</keyword>
<dbReference type="UniPathway" id="UPA00988"/>
<dbReference type="GO" id="GO:0005737">
    <property type="term" value="C:cytoplasm"/>
    <property type="evidence" value="ECO:0007669"/>
    <property type="project" value="UniProtKB-SubCell"/>
</dbReference>
<keyword evidence="6" id="KW-0963">Cytoplasm</keyword>
<sequence length="504" mass="55118">MSSSFVRRGRRFQQQQQNQHQSERETTLRATTEVDDDEGRRRARREDAKICKEEHEKRKLKSEFENEETTTKALNGTRPGAHGVGVGGSRVISTGTEDLDDVLGGGVPLNGVFGIFLDDCSDDENRGGFGGAEAVANVFAKLFLSEGALACEQAGLWLTTDDEGADDERDVRETLPRMTTRRSDTSTGEMDGEMKNSKNDGGEGKGGAESAAARSGEDSEKSSSGDGLKIAWQYRRYLEKSKEEKEKSGDTRSRGGALNSESKKKKKMKLRAFCHDFDVTRAHSNEEAMNIPIDVVQCDVSRNNIGKTFEAVKSFGKKLVEKDSVGRIVIQPPRALLDDPSNAIVFKNYLELLHAVKGFMQRGDMVHRMASFVLFPSKQLLSMTKLSDLRQTCDCYVETSSLLNPEFGFDERATAIESVLPEPTINCIALLSLGKKCFPGALAGGFGTVDSTFAVQRRGKKYAIKPLAQRPEDHDANNEKKTNGSGGLCSSGPTGIGSEGPLDF</sequence>
<evidence type="ECO:0000256" key="7">
    <source>
        <dbReference type="ARBA" id="ARBA00022694"/>
    </source>
</evidence>
<dbReference type="STRING" id="41875.K8EXJ0"/>
<keyword evidence="8" id="KW-0539">Nucleus</keyword>
<dbReference type="InterPro" id="IPR027417">
    <property type="entry name" value="P-loop_NTPase"/>
</dbReference>
<feature type="region of interest" description="Disordered" evidence="9">
    <location>
        <begin position="241"/>
        <end position="263"/>
    </location>
</feature>
<dbReference type="Proteomes" id="UP000198341">
    <property type="component" value="Chromosome 6"/>
</dbReference>
<comment type="subcellular location">
    <subcellularLocation>
        <location evidence="2">Cytoplasm</location>
    </subcellularLocation>
    <subcellularLocation>
        <location evidence="1">Nucleus</location>
    </subcellularLocation>
</comment>
<dbReference type="AlphaFoldDB" id="K8EXJ0"/>
<evidence type="ECO:0000313" key="11">
    <source>
        <dbReference type="Proteomes" id="UP000198341"/>
    </source>
</evidence>
<reference evidence="10 11" key="1">
    <citation type="submission" date="2011-10" db="EMBL/GenBank/DDBJ databases">
        <authorList>
            <person name="Genoscope - CEA"/>
        </authorList>
    </citation>
    <scope>NUCLEOTIDE SEQUENCE [LARGE SCALE GENOMIC DNA]</scope>
    <source>
        <strain evidence="10 11">RCC 1105</strain>
    </source>
</reference>
<dbReference type="RefSeq" id="XP_007512595.1">
    <property type="nucleotide sequence ID" value="XM_007512533.1"/>
</dbReference>
<proteinExistence type="inferred from homology"/>
<feature type="compositionally biased region" description="Basic and acidic residues" evidence="9">
    <location>
        <begin position="470"/>
        <end position="482"/>
    </location>
</feature>
<gene>
    <name evidence="10" type="ORF">Bathy06g03110</name>
</gene>
<evidence type="ECO:0000256" key="1">
    <source>
        <dbReference type="ARBA" id="ARBA00004123"/>
    </source>
</evidence>
<evidence type="ECO:0000256" key="9">
    <source>
        <dbReference type="SAM" id="MobiDB-lite"/>
    </source>
</evidence>
<comment type="similarity">
    <text evidence="4">Belongs to the ELP4 family.</text>
</comment>
<feature type="region of interest" description="Disordered" evidence="9">
    <location>
        <begin position="464"/>
        <end position="504"/>
    </location>
</feature>
<feature type="compositionally biased region" description="Basic and acidic residues" evidence="9">
    <location>
        <begin position="241"/>
        <end position="253"/>
    </location>
</feature>
<dbReference type="GO" id="GO:0033588">
    <property type="term" value="C:elongator holoenzyme complex"/>
    <property type="evidence" value="ECO:0007669"/>
    <property type="project" value="InterPro"/>
</dbReference>
<dbReference type="KEGG" id="bpg:Bathy06g03110"/>
<feature type="compositionally biased region" description="Basic and acidic residues" evidence="9">
    <location>
        <begin position="38"/>
        <end position="64"/>
    </location>
</feature>
<dbReference type="OrthoDB" id="289162at2759"/>